<feature type="transmembrane region" description="Helical" evidence="6">
    <location>
        <begin position="75"/>
        <end position="98"/>
    </location>
</feature>
<comment type="similarity">
    <text evidence="2">Belongs to the EamA transporter family.</text>
</comment>
<keyword evidence="4 6" id="KW-1133">Transmembrane helix</keyword>
<proteinExistence type="inferred from homology"/>
<dbReference type="EMBL" id="STGJ01000006">
    <property type="protein sequence ID" value="TIC83686.1"/>
    <property type="molecule type" value="Genomic_DNA"/>
</dbReference>
<accession>A0A4T0UY25</accession>
<evidence type="ECO:0000259" key="7">
    <source>
        <dbReference type="Pfam" id="PF00892"/>
    </source>
</evidence>
<comment type="caution">
    <text evidence="8">The sequence shown here is derived from an EMBL/GenBank/DDBJ whole genome shotgun (WGS) entry which is preliminary data.</text>
</comment>
<feature type="transmembrane region" description="Helical" evidence="6">
    <location>
        <begin position="255"/>
        <end position="274"/>
    </location>
</feature>
<dbReference type="SUPFAM" id="SSF103481">
    <property type="entry name" value="Multidrug resistance efflux transporter EmrE"/>
    <property type="match status" value="2"/>
</dbReference>
<comment type="subcellular location">
    <subcellularLocation>
        <location evidence="1">Membrane</location>
        <topology evidence="1">Multi-pass membrane protein</topology>
    </subcellularLocation>
</comment>
<feature type="transmembrane region" description="Helical" evidence="6">
    <location>
        <begin position="163"/>
        <end position="183"/>
    </location>
</feature>
<feature type="domain" description="EamA" evidence="7">
    <location>
        <begin position="13"/>
        <end position="145"/>
    </location>
</feature>
<feature type="domain" description="EamA" evidence="7">
    <location>
        <begin position="161"/>
        <end position="295"/>
    </location>
</feature>
<feature type="transmembrane region" description="Helical" evidence="6">
    <location>
        <begin position="190"/>
        <end position="210"/>
    </location>
</feature>
<dbReference type="OrthoDB" id="4167046at2"/>
<evidence type="ECO:0000256" key="2">
    <source>
        <dbReference type="ARBA" id="ARBA00007362"/>
    </source>
</evidence>
<reference evidence="8 9" key="1">
    <citation type="submission" date="2019-04" db="EMBL/GenBank/DDBJ databases">
        <title>Crenobacter sp. nov.</title>
        <authorList>
            <person name="Shi S."/>
        </authorList>
    </citation>
    <scope>NUCLEOTIDE SEQUENCE [LARGE SCALE GENOMIC DNA]</scope>
    <source>
        <strain evidence="8 9">GY 70310</strain>
    </source>
</reference>
<feature type="transmembrane region" description="Helical" evidence="6">
    <location>
        <begin position="130"/>
        <end position="148"/>
    </location>
</feature>
<dbReference type="RefSeq" id="WP_136552213.1">
    <property type="nucleotide sequence ID" value="NZ_STGJ01000006.1"/>
</dbReference>
<dbReference type="PANTHER" id="PTHR32322:SF2">
    <property type="entry name" value="EAMA DOMAIN-CONTAINING PROTEIN"/>
    <property type="match status" value="1"/>
</dbReference>
<gene>
    <name evidence="8" type="ORF">E5K04_06605</name>
</gene>
<feature type="transmembrane region" description="Helical" evidence="6">
    <location>
        <begin position="280"/>
        <end position="298"/>
    </location>
</feature>
<evidence type="ECO:0000313" key="8">
    <source>
        <dbReference type="EMBL" id="TIC83686.1"/>
    </source>
</evidence>
<evidence type="ECO:0000256" key="5">
    <source>
        <dbReference type="ARBA" id="ARBA00023136"/>
    </source>
</evidence>
<organism evidence="8 9">
    <name type="scientific">Crenobacter intestini</name>
    <dbReference type="NCBI Taxonomy" id="2563443"/>
    <lineage>
        <taxon>Bacteria</taxon>
        <taxon>Pseudomonadati</taxon>
        <taxon>Pseudomonadota</taxon>
        <taxon>Betaproteobacteria</taxon>
        <taxon>Neisseriales</taxon>
        <taxon>Neisseriaceae</taxon>
        <taxon>Crenobacter</taxon>
    </lineage>
</organism>
<dbReference type="Pfam" id="PF00892">
    <property type="entry name" value="EamA"/>
    <property type="match status" value="2"/>
</dbReference>
<feature type="transmembrane region" description="Helical" evidence="6">
    <location>
        <begin position="225"/>
        <end position="243"/>
    </location>
</feature>
<name>A0A4T0UY25_9NEIS</name>
<dbReference type="InterPro" id="IPR000620">
    <property type="entry name" value="EamA_dom"/>
</dbReference>
<evidence type="ECO:0000256" key="4">
    <source>
        <dbReference type="ARBA" id="ARBA00022989"/>
    </source>
</evidence>
<dbReference type="InterPro" id="IPR037185">
    <property type="entry name" value="EmrE-like"/>
</dbReference>
<protein>
    <submittedName>
        <fullName evidence="8">DMT family transporter</fullName>
    </submittedName>
</protein>
<keyword evidence="9" id="KW-1185">Reference proteome</keyword>
<dbReference type="PANTHER" id="PTHR32322">
    <property type="entry name" value="INNER MEMBRANE TRANSPORTER"/>
    <property type="match status" value="1"/>
</dbReference>
<evidence type="ECO:0000256" key="3">
    <source>
        <dbReference type="ARBA" id="ARBA00022692"/>
    </source>
</evidence>
<dbReference type="GO" id="GO:0016020">
    <property type="term" value="C:membrane"/>
    <property type="evidence" value="ECO:0007669"/>
    <property type="project" value="UniProtKB-SubCell"/>
</dbReference>
<keyword evidence="5 6" id="KW-0472">Membrane</keyword>
<feature type="transmembrane region" description="Helical" evidence="6">
    <location>
        <begin position="44"/>
        <end position="63"/>
    </location>
</feature>
<dbReference type="AlphaFoldDB" id="A0A4T0UY25"/>
<keyword evidence="3 6" id="KW-0812">Transmembrane</keyword>
<sequence length="320" mass="33835">MPSPAPSSTARPVLLVVLAILFWASNVVIARAFRAELTPLWLALWRWGGATVVLFPFVCRTLVRERAALWAVRHRLVWLALFGIVGNNALIYLGVASASATSAAALQTFTPVWILLLGATLLGRRLPARAWAGVACALAGALLIATGGRPQALIEQGMGAGEMWLLGASLCWAIYTLIVSTLPRGLDGSVLLLVQTALGTAMLLPLALVFEPATLVPALWSGETAAAVVYLAVFPSVLAYVFYNRAVVQLGSERTGNFMNLLPAASSLLSFAFLGETLAVFHLAGFAAIMGGIVLCAARVPDLPPWLRALLQGDALPMGR</sequence>
<evidence type="ECO:0000256" key="6">
    <source>
        <dbReference type="SAM" id="Phobius"/>
    </source>
</evidence>
<dbReference type="InterPro" id="IPR050638">
    <property type="entry name" value="AA-Vitamin_Transporters"/>
</dbReference>
<evidence type="ECO:0000256" key="1">
    <source>
        <dbReference type="ARBA" id="ARBA00004141"/>
    </source>
</evidence>
<evidence type="ECO:0000313" key="9">
    <source>
        <dbReference type="Proteomes" id="UP000308891"/>
    </source>
</evidence>
<dbReference type="Proteomes" id="UP000308891">
    <property type="component" value="Unassembled WGS sequence"/>
</dbReference>
<feature type="transmembrane region" description="Helical" evidence="6">
    <location>
        <begin position="104"/>
        <end position="123"/>
    </location>
</feature>